<feature type="repeat" description="WD" evidence="3">
    <location>
        <begin position="1175"/>
        <end position="1206"/>
    </location>
</feature>
<dbReference type="PRINTS" id="PR00320">
    <property type="entry name" value="GPROTEINBRPT"/>
</dbReference>
<feature type="repeat" description="WD" evidence="3">
    <location>
        <begin position="1504"/>
        <end position="1538"/>
    </location>
</feature>
<keyword evidence="2" id="KW-0677">Repeat</keyword>
<organism evidence="7 8">
    <name type="scientific">Oxynema aestuarii AP17</name>
    <dbReference type="NCBI Taxonomy" id="2064643"/>
    <lineage>
        <taxon>Bacteria</taxon>
        <taxon>Bacillati</taxon>
        <taxon>Cyanobacteriota</taxon>
        <taxon>Cyanophyceae</taxon>
        <taxon>Oscillatoriophycideae</taxon>
        <taxon>Oscillatoriales</taxon>
        <taxon>Oscillatoriaceae</taxon>
        <taxon>Oxynema</taxon>
        <taxon>Oxynema aestuarii</taxon>
    </lineage>
</organism>
<dbReference type="Gene3D" id="1.25.40.10">
    <property type="entry name" value="Tetratricopeptide repeat domain"/>
    <property type="match status" value="1"/>
</dbReference>
<evidence type="ECO:0000259" key="6">
    <source>
        <dbReference type="Pfam" id="PF25047"/>
    </source>
</evidence>
<feature type="repeat" description="WD" evidence="3">
    <location>
        <begin position="1052"/>
        <end position="1084"/>
    </location>
</feature>
<dbReference type="PANTHER" id="PTHR44019:SF8">
    <property type="entry name" value="POC1 CENTRIOLAR PROTEIN HOMOLOG"/>
    <property type="match status" value="1"/>
</dbReference>
<keyword evidence="4" id="KW-0175">Coiled coil</keyword>
<dbReference type="InterPro" id="IPR011990">
    <property type="entry name" value="TPR-like_helical_dom_sf"/>
</dbReference>
<dbReference type="Gene3D" id="2.130.10.10">
    <property type="entry name" value="YVTN repeat-like/Quinoprotein amine dehydrogenase"/>
    <property type="match status" value="5"/>
</dbReference>
<dbReference type="InterPro" id="IPR020472">
    <property type="entry name" value="WD40_PAC1"/>
</dbReference>
<accession>A0A6H1TXI9</accession>
<evidence type="ECO:0000256" key="2">
    <source>
        <dbReference type="ARBA" id="ARBA00022737"/>
    </source>
</evidence>
<dbReference type="Pfam" id="PF00400">
    <property type="entry name" value="WD40"/>
    <property type="match status" value="9"/>
</dbReference>
<feature type="repeat" description="WD" evidence="3">
    <location>
        <begin position="1216"/>
        <end position="1248"/>
    </location>
</feature>
<dbReference type="InterPro" id="IPR019775">
    <property type="entry name" value="WD40_repeat_CS"/>
</dbReference>
<name>A0A6H1TXI9_9CYAN</name>
<dbReference type="Proteomes" id="UP000500857">
    <property type="component" value="Chromosome"/>
</dbReference>
<dbReference type="PROSITE" id="PS50294">
    <property type="entry name" value="WD_REPEATS_REGION"/>
    <property type="match status" value="14"/>
</dbReference>
<feature type="repeat" description="WD" evidence="3">
    <location>
        <begin position="1545"/>
        <end position="1579"/>
    </location>
</feature>
<dbReference type="Gene3D" id="3.40.50.300">
    <property type="entry name" value="P-loop containing nucleotide triphosphate hydrolases"/>
    <property type="match status" value="1"/>
</dbReference>
<evidence type="ECO:0000256" key="4">
    <source>
        <dbReference type="SAM" id="Coils"/>
    </source>
</evidence>
<dbReference type="InterPro" id="IPR019734">
    <property type="entry name" value="TPR_rpt"/>
</dbReference>
<feature type="repeat" description="WD" evidence="3">
    <location>
        <begin position="1380"/>
        <end position="1421"/>
    </location>
</feature>
<dbReference type="InterPro" id="IPR049052">
    <property type="entry name" value="nSTAND1"/>
</dbReference>
<dbReference type="PANTHER" id="PTHR44019">
    <property type="entry name" value="WD REPEAT-CONTAINING PROTEIN 55"/>
    <property type="match status" value="1"/>
</dbReference>
<reference evidence="7 8" key="1">
    <citation type="submission" date="2020-04" db="EMBL/GenBank/DDBJ databases">
        <authorList>
            <person name="Basu S."/>
            <person name="Maruthanayagam V."/>
            <person name="Chakraborty S."/>
            <person name="Pramanik A."/>
            <person name="Mukherjee J."/>
            <person name="Brink B."/>
        </authorList>
    </citation>
    <scope>NUCLEOTIDE SEQUENCE [LARGE SCALE GENOMIC DNA]</scope>
    <source>
        <strain evidence="7 8">AP17</strain>
    </source>
</reference>
<dbReference type="InterPro" id="IPR015943">
    <property type="entry name" value="WD40/YVTN_repeat-like_dom_sf"/>
</dbReference>
<keyword evidence="8" id="KW-1185">Reference proteome</keyword>
<gene>
    <name evidence="7" type="ORF">HCG48_12455</name>
</gene>
<dbReference type="SUPFAM" id="SSF52540">
    <property type="entry name" value="P-loop containing nucleoside triphosphate hydrolases"/>
    <property type="match status" value="1"/>
</dbReference>
<dbReference type="InterPro" id="IPR056829">
    <property type="entry name" value="Beta-prop_TEP1_2nd"/>
</dbReference>
<dbReference type="SUPFAM" id="SSF50978">
    <property type="entry name" value="WD40 repeat-like"/>
    <property type="match status" value="2"/>
</dbReference>
<dbReference type="InterPro" id="IPR027417">
    <property type="entry name" value="P-loop_NTPase"/>
</dbReference>
<dbReference type="RefSeq" id="WP_168569447.1">
    <property type="nucleotide sequence ID" value="NZ_CP051167.1"/>
</dbReference>
<proteinExistence type="predicted"/>
<dbReference type="SMART" id="SM00320">
    <property type="entry name" value="WD40"/>
    <property type="match status" value="14"/>
</dbReference>
<feature type="repeat" description="WD" evidence="3">
    <location>
        <begin position="1093"/>
        <end position="1124"/>
    </location>
</feature>
<feature type="domain" description="TEP-1 second beta-propeller" evidence="6">
    <location>
        <begin position="1297"/>
        <end position="1494"/>
    </location>
</feature>
<feature type="repeat" description="WD" evidence="3">
    <location>
        <begin position="1463"/>
        <end position="1494"/>
    </location>
</feature>
<dbReference type="InterPro" id="IPR001680">
    <property type="entry name" value="WD40_rpt"/>
</dbReference>
<feature type="repeat" description="WD" evidence="3">
    <location>
        <begin position="1134"/>
        <end position="1168"/>
    </location>
</feature>
<evidence type="ECO:0000259" key="5">
    <source>
        <dbReference type="Pfam" id="PF20703"/>
    </source>
</evidence>
<evidence type="ECO:0000256" key="3">
    <source>
        <dbReference type="PROSITE-ProRule" id="PRU00221"/>
    </source>
</evidence>
<evidence type="ECO:0000313" key="8">
    <source>
        <dbReference type="Proteomes" id="UP000500857"/>
    </source>
</evidence>
<feature type="coiled-coil region" evidence="4">
    <location>
        <begin position="914"/>
        <end position="948"/>
    </location>
</feature>
<dbReference type="Pfam" id="PF25047">
    <property type="entry name" value="Beta-prop_TEP1_2nd"/>
    <property type="match status" value="1"/>
</dbReference>
<feature type="domain" description="Novel STAND NTPase 1" evidence="5">
    <location>
        <begin position="528"/>
        <end position="864"/>
    </location>
</feature>
<dbReference type="PROSITE" id="PS00678">
    <property type="entry name" value="WD_REPEATS_1"/>
    <property type="match status" value="4"/>
</dbReference>
<dbReference type="KEGG" id="oxy:HCG48_12455"/>
<dbReference type="InterPro" id="IPR050505">
    <property type="entry name" value="WDR55/POC1"/>
</dbReference>
<dbReference type="SMART" id="SM00028">
    <property type="entry name" value="TPR"/>
    <property type="match status" value="4"/>
</dbReference>
<feature type="repeat" description="WD" evidence="3">
    <location>
        <begin position="1298"/>
        <end position="1329"/>
    </location>
</feature>
<dbReference type="CDD" id="cd00200">
    <property type="entry name" value="WD40"/>
    <property type="match status" value="2"/>
</dbReference>
<dbReference type="SUPFAM" id="SSF48452">
    <property type="entry name" value="TPR-like"/>
    <property type="match status" value="1"/>
</dbReference>
<dbReference type="InterPro" id="IPR036322">
    <property type="entry name" value="WD40_repeat_dom_sf"/>
</dbReference>
<evidence type="ECO:0000256" key="1">
    <source>
        <dbReference type="ARBA" id="ARBA00022574"/>
    </source>
</evidence>
<feature type="repeat" description="WD" evidence="3">
    <location>
        <begin position="1586"/>
        <end position="1627"/>
    </location>
</feature>
<feature type="repeat" description="WD" evidence="3">
    <location>
        <begin position="1339"/>
        <end position="1370"/>
    </location>
</feature>
<feature type="repeat" description="WD" evidence="3">
    <location>
        <begin position="1422"/>
        <end position="1453"/>
    </location>
</feature>
<keyword evidence="1 3" id="KW-0853">WD repeat</keyword>
<evidence type="ECO:0000313" key="7">
    <source>
        <dbReference type="EMBL" id="QIZ71294.1"/>
    </source>
</evidence>
<dbReference type="EMBL" id="CP051167">
    <property type="protein sequence ID" value="QIZ71294.1"/>
    <property type="molecule type" value="Genomic_DNA"/>
</dbReference>
<protein>
    <submittedName>
        <fullName evidence="7">AAA family ATPase</fullName>
    </submittedName>
</protein>
<dbReference type="PROSITE" id="PS50082">
    <property type="entry name" value="WD_REPEATS_2"/>
    <property type="match status" value="14"/>
</dbReference>
<dbReference type="Pfam" id="PF20703">
    <property type="entry name" value="nSTAND1"/>
    <property type="match status" value="1"/>
</dbReference>
<sequence length="1656" mass="186560">MSQTEDAAVHNEEVLRRMLRAIALSQGQFSLMLVRCNFKRLRERTLELLRERVEGTIQELSLSSSVPSVFATIASAIGDRPPAALMIFGWERIEGLDLLFSVMNNMREEFRQHFHFPIFLWGDERVLRGFLRGAPDFASWATSTHLQLPTAEAIAELRAASEEVLRAAIDPHTAQFVTNCEILGCRRAMELEWLKKELDKRGIAIDRDLEANLHFVLGRDEYGGDRVAEAIAHYHKSLQLWEQYEPPKDAEDSSRCNLEQPPIAADPSAVAWETVNPSPTLVSQAIVHLHLGLCYRRQADLDRPHEREHLQRARQAIETCMELLELAQRPDLMAEFIAQEGEILRRLQDWPALARLAKQAIRLDRNWGKAHQLAQDYSFLAEVALQKQKWSDARKYAQEALALLDRAALSIPQHESLYLLLLAKAEAQLKQRRQAIERLVRARRKSDPQYDLHLHLEILQTLRSLHFDRGDYLRAFEIKQEYRAVSAQFGVRAFIGAGRLRLQRHSLNPSVAATRQQEAIAPEIIASGRERDVKHLIARLGEDRYKLTVIHGDSGVGKSSLVQAGLVPALKQRSIGSRDVLPVLVRVYTDWAWSLSKQLKRVLEELGLAPQESRLQAIEEEISGDLSAPGNTPCDAAEVGEQLQALHRELQHNGDRNLLTVLIFDQFEEFFFTCDRGERRTLFYEFLRDCLNIGFVKIIVLLREDYIHYLLDWNRRVGGLETVNSDILNKDVLYYLGNFSPEDARRLLNSLNERSSFYLEPDLIDALVADLAEDSGEVRPIELQVVGAQLQTENITTLAKYREVGTKERLVQRFLEEVIRDCGPRNERIARLVLYFLTEENGIRPLKTRAELMADLSPEFLQTEAQNHAVSLNAEVENHPEKLDLVLEIFERAGLIFLLRDFPTNRYQLVHDYLVSFIRQQEEIQENLKSLREKYKKLNTSYKILAELKQVQGRFNSFLKGALAAAGVGVLVLIGLVGQAQWQRQQGAIAEVEARSSLSKALLLTNNELGAIVESLKGAAKLKQTEAPLAIETESLYRLQQAVYTVTERNRLQGHRGSVVNVAFSPDGDRIATASTDNSVRIWSKTGELLHQLDSHTDWVRAVAWSPDGRLLVSASTDKTLKLWTRDGTLLNTIPGHGETITSLAVAPDGRAIATASLDKTVKLWNLDGQLMTMLSGHDKGISSVSFSPDGQTVATASLDSTVKLWTRDGQLRRTIPAHNQSIARVSFSPDGQTIATASTDRTIKLWKTDGTFIKTLIGHTDSVLDVTFSPDGETIASASKDSTVILWRADGTRIRILKGHLQDVWSVAFSPDGQTLASASSDNTVKLWHRYSRSLPAFRGHENEVLIVAFSPNGKVLASASKDRTVRLWTEDTKEFALLEGHKDAVWNLSFSPDGNLFATASEDTTVKIWRRYEPKPIATLTGHQQPVLAVSFDRDGNTIASAGKDGLLKLWTDRGRPILSIQAHDRPINSVTFLDKDDKIATASEDGTVKIWTRQGQLLNVLKDHQDTVYSIAYSPEYERLATASKDNTAKLWNLNGELLQTFEGHSDSVYWVSFNPEKPYLATASEDSTIKLWDFDGKLLATLEGHEQGVLSLSFRPDGKFLASASKDNRVILWNLDLDNLIDLSCDWLGDYLNFNKEFTENSKESNLNLCGK</sequence>
<feature type="repeat" description="WD" evidence="3">
    <location>
        <begin position="1257"/>
        <end position="1288"/>
    </location>
</feature>